<dbReference type="OrthoDB" id="1914176at2759"/>
<dbReference type="GO" id="GO:0003723">
    <property type="term" value="F:RNA binding"/>
    <property type="evidence" value="ECO:0007669"/>
    <property type="project" value="UniProtKB-UniRule"/>
</dbReference>
<keyword evidence="3 7" id="KW-0862">Zinc</keyword>
<dbReference type="GO" id="GO:0008270">
    <property type="term" value="F:zinc ion binding"/>
    <property type="evidence" value="ECO:0007669"/>
    <property type="project" value="UniProtKB-KW"/>
</dbReference>
<keyword evidence="1 7" id="KW-0479">Metal-binding</keyword>
<keyword evidence="4 6" id="KW-0694">RNA-binding</keyword>
<feature type="domain" description="HTH OST-type" evidence="10">
    <location>
        <begin position="220"/>
        <end position="303"/>
    </location>
</feature>
<dbReference type="GeneID" id="116215715"/>
<evidence type="ECO:0000259" key="8">
    <source>
        <dbReference type="PROSITE" id="PS50102"/>
    </source>
</evidence>
<evidence type="ECO:0000256" key="5">
    <source>
        <dbReference type="ARBA" id="ARBA00023125"/>
    </source>
</evidence>
<dbReference type="SUPFAM" id="SSF54928">
    <property type="entry name" value="RNA-binding domain, RBD"/>
    <property type="match status" value="1"/>
</dbReference>
<dbReference type="Proteomes" id="UP000515151">
    <property type="component" value="Chromosome 7"/>
</dbReference>
<dbReference type="PROSITE" id="PS50102">
    <property type="entry name" value="RRM"/>
    <property type="match status" value="1"/>
</dbReference>
<dbReference type="FunFam" id="3.30.70.330:FF:000678">
    <property type="entry name" value="zinc finger CCCH domain-containing protein 53-like isoform X2"/>
    <property type="match status" value="1"/>
</dbReference>
<dbReference type="AlphaFoldDB" id="A0A6P8EL43"/>
<evidence type="ECO:0000256" key="1">
    <source>
        <dbReference type="ARBA" id="ARBA00022723"/>
    </source>
</evidence>
<evidence type="ECO:0000256" key="3">
    <source>
        <dbReference type="ARBA" id="ARBA00022833"/>
    </source>
</evidence>
<dbReference type="InterPro" id="IPR036855">
    <property type="entry name" value="Znf_CCCH_sf"/>
</dbReference>
<dbReference type="InterPro" id="IPR056276">
    <property type="entry name" value="AtC3H46-like_PABC-like"/>
</dbReference>
<evidence type="ECO:0000259" key="10">
    <source>
        <dbReference type="PROSITE" id="PS51644"/>
    </source>
</evidence>
<accession>A0A6P8EL43</accession>
<keyword evidence="11" id="KW-1185">Reference proteome</keyword>
<dbReference type="PANTHER" id="PTHR24009">
    <property type="entry name" value="RNA-BINDING (RRM/RBD/RNP MOTIFS)"/>
    <property type="match status" value="1"/>
</dbReference>
<protein>
    <submittedName>
        <fullName evidence="12">Zinc finger CCCH domain-containing protein 18-like isoform X1</fullName>
    </submittedName>
</protein>
<dbReference type="RefSeq" id="XP_031407405.1">
    <property type="nucleotide sequence ID" value="XM_031551545.1"/>
</dbReference>
<dbReference type="PROSITE" id="PS50103">
    <property type="entry name" value="ZF_C3H1"/>
    <property type="match status" value="1"/>
</dbReference>
<name>A0A6P8EL43_PUNGR</name>
<reference evidence="12" key="2">
    <citation type="submission" date="2025-08" db="UniProtKB">
        <authorList>
            <consortium name="RefSeq"/>
        </authorList>
    </citation>
    <scope>IDENTIFICATION</scope>
    <source>
        <tissue evidence="12">Leaf</tissue>
    </source>
</reference>
<sequence length="551" mass="62948">MNVLNPTGIVYSRINKLEPEHVTKIMGYLLYQMPSDQDMSLLALAPDKLMQDIVSAAKIDLQLHKKPASPPVSAPVTSLRHVAGPQFNHRHVPSPYQQFYAKKQSDYAVPYLEHQGQAQNQFLSLDDQAEKVALGRMEFPVEYLYQKDLERQLNGRVINRRYSNVNEYPTKTCHYFSRGYCRHGNNCRYLHGQASPDGFSPMLGPFLHDGVHDQILGQGSLNKLQLEIVEILKSRRGNPLSIASLPMIYYERYGKVLQAEGYLTESQRNGKAGHSLTRLLSRLSEIKLIDSRPHGQHAVILAEDAPKYPEGRNEGTLINSKSKQIYLTFPAESTFTEEDVSNYFSTYGPVEDVRIPCQHKRMFGFVTFVDSETVQTILAKGNPHYVCGARVLVKPYKEKSKLIHRKYQEKIELHHIQPYVDADSELHSMQRSSETLTLLRYHQKFMEEQQEQALELERRSYAQQQLMRKDYQQQSYLINSFNGLKISEDRSNIPSANFFNPLVDVLNGNSAEGNKLSPIKTINPDEERDMLNLPDSPFASSIINSITNLIS</sequence>
<dbReference type="Pfam" id="PF00076">
    <property type="entry name" value="RRM_1"/>
    <property type="match status" value="1"/>
</dbReference>
<reference evidence="11" key="1">
    <citation type="journal article" date="2020" name="Plant Biotechnol. J.">
        <title>The pomegranate (Punica granatum L.) draft genome dissects genetic divergence between soft- and hard-seeded cultivars.</title>
        <authorList>
            <person name="Luo X."/>
            <person name="Li H."/>
            <person name="Wu Z."/>
            <person name="Yao W."/>
            <person name="Zhao P."/>
            <person name="Cao D."/>
            <person name="Yu H."/>
            <person name="Li K."/>
            <person name="Poudel K."/>
            <person name="Zhao D."/>
            <person name="Zhang F."/>
            <person name="Xia X."/>
            <person name="Chen L."/>
            <person name="Wang Q."/>
            <person name="Jing D."/>
            <person name="Cao S."/>
        </authorList>
    </citation>
    <scope>NUCLEOTIDE SEQUENCE [LARGE SCALE GENOMIC DNA]</scope>
    <source>
        <strain evidence="11">cv. Tunisia</strain>
    </source>
</reference>
<dbReference type="CDD" id="cd12458">
    <property type="entry name" value="RRM_AtC3H46_like"/>
    <property type="match status" value="1"/>
</dbReference>
<keyword evidence="5" id="KW-0238">DNA-binding</keyword>
<proteinExistence type="predicted"/>
<evidence type="ECO:0000256" key="7">
    <source>
        <dbReference type="PROSITE-ProRule" id="PRU00723"/>
    </source>
</evidence>
<evidence type="ECO:0000256" key="2">
    <source>
        <dbReference type="ARBA" id="ARBA00022771"/>
    </source>
</evidence>
<dbReference type="SMART" id="SM00360">
    <property type="entry name" value="RRM"/>
    <property type="match status" value="1"/>
</dbReference>
<dbReference type="InterPro" id="IPR000571">
    <property type="entry name" value="Znf_CCCH"/>
</dbReference>
<evidence type="ECO:0000313" key="12">
    <source>
        <dbReference type="RefSeq" id="XP_031407405.1"/>
    </source>
</evidence>
<feature type="domain" description="C3H1-type" evidence="9">
    <location>
        <begin position="167"/>
        <end position="194"/>
    </location>
</feature>
<dbReference type="SMART" id="SM00356">
    <property type="entry name" value="ZnF_C3H1"/>
    <property type="match status" value="1"/>
</dbReference>
<evidence type="ECO:0000259" key="9">
    <source>
        <dbReference type="PROSITE" id="PS50103"/>
    </source>
</evidence>
<dbReference type="Gene3D" id="3.30.70.330">
    <property type="match status" value="1"/>
</dbReference>
<dbReference type="GO" id="GO:0003677">
    <property type="term" value="F:DNA binding"/>
    <property type="evidence" value="ECO:0007669"/>
    <property type="project" value="UniProtKB-KW"/>
</dbReference>
<dbReference type="InterPro" id="IPR034365">
    <property type="entry name" value="AtC3H46-like_RRM"/>
</dbReference>
<dbReference type="Gene3D" id="4.10.1000.10">
    <property type="entry name" value="Zinc finger, CCCH-type"/>
    <property type="match status" value="1"/>
</dbReference>
<feature type="domain" description="RRM" evidence="8">
    <location>
        <begin position="323"/>
        <end position="398"/>
    </location>
</feature>
<dbReference type="PROSITE" id="PS51644">
    <property type="entry name" value="HTH_OST"/>
    <property type="match status" value="1"/>
</dbReference>
<keyword evidence="2 7" id="KW-0863">Zinc-finger</keyword>
<dbReference type="Pfam" id="PF00642">
    <property type="entry name" value="zf-CCCH"/>
    <property type="match status" value="1"/>
</dbReference>
<dbReference type="Pfam" id="PF23182">
    <property type="entry name" value="PABC_AtC3H46"/>
    <property type="match status" value="1"/>
</dbReference>
<dbReference type="InterPro" id="IPR035979">
    <property type="entry name" value="RBD_domain_sf"/>
</dbReference>
<evidence type="ECO:0000256" key="4">
    <source>
        <dbReference type="ARBA" id="ARBA00022884"/>
    </source>
</evidence>
<dbReference type="InterPro" id="IPR025605">
    <property type="entry name" value="OST-HTH/LOTUS_dom"/>
</dbReference>
<dbReference type="InterPro" id="IPR000504">
    <property type="entry name" value="RRM_dom"/>
</dbReference>
<dbReference type="InterPro" id="IPR012677">
    <property type="entry name" value="Nucleotide-bd_a/b_plait_sf"/>
</dbReference>
<evidence type="ECO:0000256" key="6">
    <source>
        <dbReference type="PROSITE-ProRule" id="PRU00176"/>
    </source>
</evidence>
<organism evidence="11 12">
    <name type="scientific">Punica granatum</name>
    <name type="common">Pomegranate</name>
    <dbReference type="NCBI Taxonomy" id="22663"/>
    <lineage>
        <taxon>Eukaryota</taxon>
        <taxon>Viridiplantae</taxon>
        <taxon>Streptophyta</taxon>
        <taxon>Embryophyta</taxon>
        <taxon>Tracheophyta</taxon>
        <taxon>Spermatophyta</taxon>
        <taxon>Magnoliopsida</taxon>
        <taxon>eudicotyledons</taxon>
        <taxon>Gunneridae</taxon>
        <taxon>Pentapetalae</taxon>
        <taxon>rosids</taxon>
        <taxon>malvids</taxon>
        <taxon>Myrtales</taxon>
        <taxon>Lythraceae</taxon>
        <taxon>Punica</taxon>
    </lineage>
</organism>
<gene>
    <name evidence="12" type="primary">LOC116215715</name>
</gene>
<feature type="zinc finger region" description="C3H1-type" evidence="7">
    <location>
        <begin position="167"/>
        <end position="194"/>
    </location>
</feature>
<dbReference type="SUPFAM" id="SSF90229">
    <property type="entry name" value="CCCH zinc finger"/>
    <property type="match status" value="1"/>
</dbReference>
<dbReference type="PANTHER" id="PTHR24009:SF40">
    <property type="entry name" value="C3H1-TYPE DOMAIN-CONTAINING PROTEIN"/>
    <property type="match status" value="1"/>
</dbReference>
<evidence type="ECO:0000313" key="11">
    <source>
        <dbReference type="Proteomes" id="UP000515151"/>
    </source>
</evidence>